<protein>
    <submittedName>
        <fullName evidence="6">LysR family transcriptional regulator</fullName>
    </submittedName>
</protein>
<dbReference type="InterPro" id="IPR000847">
    <property type="entry name" value="LysR_HTH_N"/>
</dbReference>
<accession>A0A7Z2VZE6</accession>
<dbReference type="RefSeq" id="WP_170204070.1">
    <property type="nucleotide sequence ID" value="NZ_CP051685.1"/>
</dbReference>
<dbReference type="KEGG" id="mfy:HH212_19795"/>
<name>A0A7Z2VZE6_9BURK</name>
<dbReference type="AlphaFoldDB" id="A0A7Z2VZE6"/>
<proteinExistence type="inferred from homology"/>
<evidence type="ECO:0000313" key="7">
    <source>
        <dbReference type="Proteomes" id="UP000502415"/>
    </source>
</evidence>
<evidence type="ECO:0000313" key="6">
    <source>
        <dbReference type="EMBL" id="QJE01983.1"/>
    </source>
</evidence>
<dbReference type="Pfam" id="PF00126">
    <property type="entry name" value="HTH_1"/>
    <property type="match status" value="1"/>
</dbReference>
<dbReference type="InterPro" id="IPR005119">
    <property type="entry name" value="LysR_subst-bd"/>
</dbReference>
<evidence type="ECO:0000259" key="5">
    <source>
        <dbReference type="PROSITE" id="PS50931"/>
    </source>
</evidence>
<keyword evidence="7" id="KW-1185">Reference proteome</keyword>
<dbReference type="SUPFAM" id="SSF53850">
    <property type="entry name" value="Periplasmic binding protein-like II"/>
    <property type="match status" value="1"/>
</dbReference>
<reference evidence="6 7" key="1">
    <citation type="submission" date="2020-04" db="EMBL/GenBank/DDBJ databases">
        <title>Genome sequencing of novel species.</title>
        <authorList>
            <person name="Heo J."/>
            <person name="Kim S.-J."/>
            <person name="Kim J.-S."/>
            <person name="Hong S.-B."/>
            <person name="Kwon S.-W."/>
        </authorList>
    </citation>
    <scope>NUCLEOTIDE SEQUENCE [LARGE SCALE GENOMIC DNA]</scope>
    <source>
        <strain evidence="6 7">GN2-R2</strain>
    </source>
</reference>
<dbReference type="Proteomes" id="UP000502415">
    <property type="component" value="Chromosome"/>
</dbReference>
<dbReference type="InterPro" id="IPR036388">
    <property type="entry name" value="WH-like_DNA-bd_sf"/>
</dbReference>
<keyword evidence="4" id="KW-0804">Transcription</keyword>
<dbReference type="SUPFAM" id="SSF46785">
    <property type="entry name" value="Winged helix' DNA-binding domain"/>
    <property type="match status" value="1"/>
</dbReference>
<keyword evidence="3" id="KW-0238">DNA-binding</keyword>
<keyword evidence="2" id="KW-0805">Transcription regulation</keyword>
<dbReference type="GO" id="GO:0003677">
    <property type="term" value="F:DNA binding"/>
    <property type="evidence" value="ECO:0007669"/>
    <property type="project" value="UniProtKB-KW"/>
</dbReference>
<dbReference type="EMBL" id="CP051685">
    <property type="protein sequence ID" value="QJE01983.1"/>
    <property type="molecule type" value="Genomic_DNA"/>
</dbReference>
<dbReference type="GO" id="GO:0003700">
    <property type="term" value="F:DNA-binding transcription factor activity"/>
    <property type="evidence" value="ECO:0007669"/>
    <property type="project" value="InterPro"/>
</dbReference>
<dbReference type="PRINTS" id="PR00039">
    <property type="entry name" value="HTHLYSR"/>
</dbReference>
<evidence type="ECO:0000256" key="2">
    <source>
        <dbReference type="ARBA" id="ARBA00023015"/>
    </source>
</evidence>
<organism evidence="6 7">
    <name type="scientific">Massilia forsythiae</name>
    <dbReference type="NCBI Taxonomy" id="2728020"/>
    <lineage>
        <taxon>Bacteria</taxon>
        <taxon>Pseudomonadati</taxon>
        <taxon>Pseudomonadota</taxon>
        <taxon>Betaproteobacteria</taxon>
        <taxon>Burkholderiales</taxon>
        <taxon>Oxalobacteraceae</taxon>
        <taxon>Telluria group</taxon>
        <taxon>Massilia</taxon>
    </lineage>
</organism>
<feature type="domain" description="HTH lysR-type" evidence="5">
    <location>
        <begin position="7"/>
        <end position="64"/>
    </location>
</feature>
<comment type="similarity">
    <text evidence="1">Belongs to the LysR transcriptional regulatory family.</text>
</comment>
<dbReference type="PROSITE" id="PS50931">
    <property type="entry name" value="HTH_LYSR"/>
    <property type="match status" value="1"/>
</dbReference>
<dbReference type="PANTHER" id="PTHR30118">
    <property type="entry name" value="HTH-TYPE TRANSCRIPTIONAL REGULATOR LEUO-RELATED"/>
    <property type="match status" value="1"/>
</dbReference>
<dbReference type="InterPro" id="IPR050389">
    <property type="entry name" value="LysR-type_TF"/>
</dbReference>
<gene>
    <name evidence="6" type="ORF">HH212_19795</name>
</gene>
<evidence type="ECO:0000256" key="3">
    <source>
        <dbReference type="ARBA" id="ARBA00023125"/>
    </source>
</evidence>
<dbReference type="PANTHER" id="PTHR30118:SF15">
    <property type="entry name" value="TRANSCRIPTIONAL REGULATORY PROTEIN"/>
    <property type="match status" value="1"/>
</dbReference>
<evidence type="ECO:0000256" key="4">
    <source>
        <dbReference type="ARBA" id="ARBA00023163"/>
    </source>
</evidence>
<dbReference type="Gene3D" id="3.40.190.10">
    <property type="entry name" value="Periplasmic binding protein-like II"/>
    <property type="match status" value="2"/>
</dbReference>
<dbReference type="Gene3D" id="1.10.10.10">
    <property type="entry name" value="Winged helix-like DNA-binding domain superfamily/Winged helix DNA-binding domain"/>
    <property type="match status" value="1"/>
</dbReference>
<dbReference type="InterPro" id="IPR036390">
    <property type="entry name" value="WH_DNA-bd_sf"/>
</dbReference>
<sequence length="312" mass="33566">MRTLHDLDLNLLKALDALIDERSVTRAAARLGVTQPAMSGMLTRLRDVFGDPLFVRAQRGVVPTARALQLALPVKAVMGGIGALLQPDVFEPARAELTFTVAATDYALRAVAAPFLAALKPRAPNIRVALVALEAGPPELVQARLERGQVDLALLTPESTPPDLHARRLFEERYVCAMRAGHPASRPGALTLERFCALEHALVSYDGGSFEGVTDAALARLGLRRTVSLSVQNFLILPELLAAGDLLAVLPRRLVDGVPGLALVEPPLAIPGFVKTAAWHERTHADPARRWLRELLFAACADPAWRPAGQAV</sequence>
<dbReference type="Pfam" id="PF03466">
    <property type="entry name" value="LysR_substrate"/>
    <property type="match status" value="1"/>
</dbReference>
<evidence type="ECO:0000256" key="1">
    <source>
        <dbReference type="ARBA" id="ARBA00009437"/>
    </source>
</evidence>